<accession>A0ABW4XMG0</accession>
<comment type="caution">
    <text evidence="4">The sequence shown here is derived from an EMBL/GenBank/DDBJ whole genome shotgun (WGS) entry which is preliminary data.</text>
</comment>
<dbReference type="CDD" id="cd03046">
    <property type="entry name" value="GST_N_GTT1_like"/>
    <property type="match status" value="1"/>
</dbReference>
<evidence type="ECO:0000313" key="4">
    <source>
        <dbReference type="EMBL" id="MFD2096230.1"/>
    </source>
</evidence>
<dbReference type="SUPFAM" id="SSF52833">
    <property type="entry name" value="Thioredoxin-like"/>
    <property type="match status" value="1"/>
</dbReference>
<feature type="domain" description="GST N-terminal" evidence="2">
    <location>
        <begin position="1"/>
        <end position="80"/>
    </location>
</feature>
<dbReference type="Gene3D" id="3.40.30.10">
    <property type="entry name" value="Glutaredoxin"/>
    <property type="match status" value="1"/>
</dbReference>
<dbReference type="PROSITE" id="PS50405">
    <property type="entry name" value="GST_CTER"/>
    <property type="match status" value="1"/>
</dbReference>
<dbReference type="Pfam" id="PF02798">
    <property type="entry name" value="GST_N"/>
    <property type="match status" value="1"/>
</dbReference>
<dbReference type="InterPro" id="IPR004045">
    <property type="entry name" value="Glutathione_S-Trfase_N"/>
</dbReference>
<comment type="similarity">
    <text evidence="1">Belongs to the GST superfamily.</text>
</comment>
<dbReference type="EMBL" id="JBHUHT010000012">
    <property type="protein sequence ID" value="MFD2096230.1"/>
    <property type="molecule type" value="Genomic_DNA"/>
</dbReference>
<dbReference type="SFLD" id="SFLDG01150">
    <property type="entry name" value="Main.1:_Beta-like"/>
    <property type="match status" value="1"/>
</dbReference>
<gene>
    <name evidence="4" type="ORF">ACFSJ3_09560</name>
</gene>
<evidence type="ECO:0000313" key="5">
    <source>
        <dbReference type="Proteomes" id="UP001597380"/>
    </source>
</evidence>
<dbReference type="Pfam" id="PF00043">
    <property type="entry name" value="GST_C"/>
    <property type="match status" value="1"/>
</dbReference>
<protein>
    <submittedName>
        <fullName evidence="4">Glutathione S-transferase family protein</fullName>
    </submittedName>
</protein>
<dbReference type="PANTHER" id="PTHR44051:SF8">
    <property type="entry name" value="GLUTATHIONE S-TRANSFERASE GSTA"/>
    <property type="match status" value="1"/>
</dbReference>
<evidence type="ECO:0000259" key="3">
    <source>
        <dbReference type="PROSITE" id="PS50405"/>
    </source>
</evidence>
<keyword evidence="5" id="KW-1185">Reference proteome</keyword>
<dbReference type="InterPro" id="IPR010987">
    <property type="entry name" value="Glutathione-S-Trfase_C-like"/>
</dbReference>
<dbReference type="InterPro" id="IPR036282">
    <property type="entry name" value="Glutathione-S-Trfase_C_sf"/>
</dbReference>
<reference evidence="5" key="1">
    <citation type="journal article" date="2019" name="Int. J. Syst. Evol. Microbiol.">
        <title>The Global Catalogue of Microorganisms (GCM) 10K type strain sequencing project: providing services to taxonomists for standard genome sequencing and annotation.</title>
        <authorList>
            <consortium name="The Broad Institute Genomics Platform"/>
            <consortium name="The Broad Institute Genome Sequencing Center for Infectious Disease"/>
            <person name="Wu L."/>
            <person name="Ma J."/>
        </authorList>
    </citation>
    <scope>NUCLEOTIDE SEQUENCE [LARGE SCALE GENOMIC DNA]</scope>
    <source>
        <strain evidence="5">CGMCC 1.10992</strain>
    </source>
</reference>
<sequence length="204" mass="23401">MITLYGFPRTRSLRVSWTLEELEFPWQYQLVDLRKGEHKQAEFLAINPFAKIPALKDDDLVLTESAAICMYLAEKAGKLLPESGSPESGKHHQWVTYITNEIEQPLWTMAKHSFALPEDMRQESVRDVAAWEFEKAVAVAEQWLGDNEYLLGEQFTVADILLTHTLNWALKSQQTLPPKLALYRKRCSARPALSKALEKEQGQE</sequence>
<dbReference type="SFLD" id="SFLDG00358">
    <property type="entry name" value="Main_(cytGST)"/>
    <property type="match status" value="1"/>
</dbReference>
<dbReference type="SFLD" id="SFLDS00019">
    <property type="entry name" value="Glutathione_Transferase_(cytos"/>
    <property type="match status" value="1"/>
</dbReference>
<dbReference type="PROSITE" id="PS50404">
    <property type="entry name" value="GST_NTER"/>
    <property type="match status" value="1"/>
</dbReference>
<dbReference type="InterPro" id="IPR004046">
    <property type="entry name" value="GST_C"/>
</dbReference>
<dbReference type="Proteomes" id="UP001597380">
    <property type="component" value="Unassembled WGS sequence"/>
</dbReference>
<dbReference type="SUPFAM" id="SSF47616">
    <property type="entry name" value="GST C-terminal domain-like"/>
    <property type="match status" value="1"/>
</dbReference>
<evidence type="ECO:0000256" key="1">
    <source>
        <dbReference type="RuleBase" id="RU003494"/>
    </source>
</evidence>
<dbReference type="PANTHER" id="PTHR44051">
    <property type="entry name" value="GLUTATHIONE S-TRANSFERASE-RELATED"/>
    <property type="match status" value="1"/>
</dbReference>
<dbReference type="InterPro" id="IPR036249">
    <property type="entry name" value="Thioredoxin-like_sf"/>
</dbReference>
<evidence type="ECO:0000259" key="2">
    <source>
        <dbReference type="PROSITE" id="PS50404"/>
    </source>
</evidence>
<organism evidence="4 5">
    <name type="scientific">Corallincola platygyrae</name>
    <dbReference type="NCBI Taxonomy" id="1193278"/>
    <lineage>
        <taxon>Bacteria</taxon>
        <taxon>Pseudomonadati</taxon>
        <taxon>Pseudomonadota</taxon>
        <taxon>Gammaproteobacteria</taxon>
        <taxon>Alteromonadales</taxon>
        <taxon>Psychromonadaceae</taxon>
        <taxon>Corallincola</taxon>
    </lineage>
</organism>
<dbReference type="CDD" id="cd03207">
    <property type="entry name" value="GST_C_8"/>
    <property type="match status" value="1"/>
</dbReference>
<name>A0ABW4XMG0_9GAMM</name>
<feature type="domain" description="GST C-terminal" evidence="3">
    <location>
        <begin position="84"/>
        <end position="204"/>
    </location>
</feature>
<proteinExistence type="inferred from homology"/>
<dbReference type="InterPro" id="IPR040079">
    <property type="entry name" value="Glutathione_S-Trfase"/>
</dbReference>
<dbReference type="RefSeq" id="WP_345339394.1">
    <property type="nucleotide sequence ID" value="NZ_BAABLI010000008.1"/>
</dbReference>
<dbReference type="Gene3D" id="1.20.1050.10">
    <property type="match status" value="1"/>
</dbReference>